<reference evidence="3 4" key="1">
    <citation type="journal article" date="2013" name="Curr. Biol.">
        <title>The Genome of the Foraminiferan Reticulomyxa filosa.</title>
        <authorList>
            <person name="Glockner G."/>
            <person name="Hulsmann N."/>
            <person name="Schleicher M."/>
            <person name="Noegel A.A."/>
            <person name="Eichinger L."/>
            <person name="Gallinger C."/>
            <person name="Pawlowski J."/>
            <person name="Sierra R."/>
            <person name="Euteneuer U."/>
            <person name="Pillet L."/>
            <person name="Moustafa A."/>
            <person name="Platzer M."/>
            <person name="Groth M."/>
            <person name="Szafranski K."/>
            <person name="Schliwa M."/>
        </authorList>
    </citation>
    <scope>NUCLEOTIDE SEQUENCE [LARGE SCALE GENOMIC DNA]</scope>
</reference>
<sequence>TNEKEVNKDEGQKEEKQLDNESKNDSQTITTATTSKVDANEEESEMKKSNDVSAVGNKKTQAVNIRWDEQNLQENEIIKESIPKGEINEPKTPFLNKPSELMEIDQFDLNDSEIVLLDENMTTHSLENNNSQSINHDNPLVKLEQQQLSLMFTLCVMSFCFIKKRFFFFFFFVLAFFFWK</sequence>
<keyword evidence="4" id="KW-1185">Reference proteome</keyword>
<feature type="compositionally biased region" description="Basic and acidic residues" evidence="1">
    <location>
        <begin position="1"/>
        <end position="24"/>
    </location>
</feature>
<proteinExistence type="predicted"/>
<feature type="region of interest" description="Disordered" evidence="1">
    <location>
        <begin position="1"/>
        <end position="55"/>
    </location>
</feature>
<feature type="non-terminal residue" evidence="3">
    <location>
        <position position="1"/>
    </location>
</feature>
<protein>
    <submittedName>
        <fullName evidence="3">Uncharacterized protein</fullName>
    </submittedName>
</protein>
<dbReference type="Proteomes" id="UP000023152">
    <property type="component" value="Unassembled WGS sequence"/>
</dbReference>
<dbReference type="GO" id="GO:0004864">
    <property type="term" value="F:protein phosphatase inhibitor activity"/>
    <property type="evidence" value="ECO:0007669"/>
    <property type="project" value="InterPro"/>
</dbReference>
<gene>
    <name evidence="3" type="ORF">RFI_09139</name>
</gene>
<dbReference type="InterPro" id="IPR007062">
    <property type="entry name" value="PPI-2"/>
</dbReference>
<evidence type="ECO:0000313" key="4">
    <source>
        <dbReference type="Proteomes" id="UP000023152"/>
    </source>
</evidence>
<keyword evidence="2" id="KW-1133">Transmembrane helix</keyword>
<dbReference type="Pfam" id="PF04979">
    <property type="entry name" value="IPP-2"/>
    <property type="match status" value="1"/>
</dbReference>
<dbReference type="GO" id="GO:0009966">
    <property type="term" value="P:regulation of signal transduction"/>
    <property type="evidence" value="ECO:0007669"/>
    <property type="project" value="InterPro"/>
</dbReference>
<dbReference type="AlphaFoldDB" id="X6NQ01"/>
<name>X6NQ01_RETFI</name>
<keyword evidence="2" id="KW-0812">Transmembrane</keyword>
<evidence type="ECO:0000256" key="1">
    <source>
        <dbReference type="SAM" id="MobiDB-lite"/>
    </source>
</evidence>
<dbReference type="OrthoDB" id="551302at2759"/>
<dbReference type="EMBL" id="ASPP01006931">
    <property type="protein sequence ID" value="ETO27993.1"/>
    <property type="molecule type" value="Genomic_DNA"/>
</dbReference>
<feature type="transmembrane region" description="Helical" evidence="2">
    <location>
        <begin position="150"/>
        <end position="179"/>
    </location>
</feature>
<feature type="compositionally biased region" description="Polar residues" evidence="1">
    <location>
        <begin position="25"/>
        <end position="37"/>
    </location>
</feature>
<accession>X6NQ01</accession>
<evidence type="ECO:0000256" key="2">
    <source>
        <dbReference type="SAM" id="Phobius"/>
    </source>
</evidence>
<evidence type="ECO:0000313" key="3">
    <source>
        <dbReference type="EMBL" id="ETO27993.1"/>
    </source>
</evidence>
<organism evidence="3 4">
    <name type="scientific">Reticulomyxa filosa</name>
    <dbReference type="NCBI Taxonomy" id="46433"/>
    <lineage>
        <taxon>Eukaryota</taxon>
        <taxon>Sar</taxon>
        <taxon>Rhizaria</taxon>
        <taxon>Retaria</taxon>
        <taxon>Foraminifera</taxon>
        <taxon>Monothalamids</taxon>
        <taxon>Reticulomyxidae</taxon>
        <taxon>Reticulomyxa</taxon>
    </lineage>
</organism>
<keyword evidence="2" id="KW-0472">Membrane</keyword>
<comment type="caution">
    <text evidence="3">The sequence shown here is derived from an EMBL/GenBank/DDBJ whole genome shotgun (WGS) entry which is preliminary data.</text>
</comment>